<keyword evidence="7" id="KW-1185">Reference proteome</keyword>
<evidence type="ECO:0000313" key="7">
    <source>
        <dbReference type="Proteomes" id="UP000044071"/>
    </source>
</evidence>
<evidence type="ECO:0000256" key="1">
    <source>
        <dbReference type="ARBA" id="ARBA00001911"/>
    </source>
</evidence>
<dbReference type="OrthoDB" id="9805103at2"/>
<dbReference type="InterPro" id="IPR003148">
    <property type="entry name" value="RCK_N"/>
</dbReference>
<dbReference type="GO" id="GO:0004013">
    <property type="term" value="F:adenosylhomocysteinase activity"/>
    <property type="evidence" value="ECO:0007669"/>
    <property type="project" value="TreeGrafter"/>
</dbReference>
<dbReference type="Gene3D" id="3.40.50.720">
    <property type="entry name" value="NAD(P)-binding Rossmann-like Domain"/>
    <property type="match status" value="1"/>
</dbReference>
<evidence type="ECO:0000256" key="3">
    <source>
        <dbReference type="ARBA" id="ARBA00022563"/>
    </source>
</evidence>
<dbReference type="SMART" id="SM00997">
    <property type="entry name" value="AdoHcyase_NAD"/>
    <property type="match status" value="1"/>
</dbReference>
<dbReference type="GO" id="GO:0005829">
    <property type="term" value="C:cytosol"/>
    <property type="evidence" value="ECO:0007669"/>
    <property type="project" value="TreeGrafter"/>
</dbReference>
<organism evidence="6 7">
    <name type="scientific">Legionella massiliensis</name>
    <dbReference type="NCBI Taxonomy" id="1034943"/>
    <lineage>
        <taxon>Bacteria</taxon>
        <taxon>Pseudomonadati</taxon>
        <taxon>Pseudomonadota</taxon>
        <taxon>Gammaproteobacteria</taxon>
        <taxon>Legionellales</taxon>
        <taxon>Legionellaceae</taxon>
        <taxon>Legionella</taxon>
    </lineage>
</organism>
<comment type="similarity">
    <text evidence="2">Belongs to the adenosylhomocysteinase family.</text>
</comment>
<comment type="cofactor">
    <cofactor evidence="1">
        <name>NAD(+)</name>
        <dbReference type="ChEBI" id="CHEBI:57540"/>
    </cofactor>
</comment>
<evidence type="ECO:0000256" key="4">
    <source>
        <dbReference type="ARBA" id="ARBA00023027"/>
    </source>
</evidence>
<evidence type="ECO:0000259" key="5">
    <source>
        <dbReference type="SMART" id="SM00997"/>
    </source>
</evidence>
<dbReference type="GO" id="GO:0006813">
    <property type="term" value="P:potassium ion transport"/>
    <property type="evidence" value="ECO:0007669"/>
    <property type="project" value="InterPro"/>
</dbReference>
<sequence length="363" mass="40495">MLNNQPLARLVQHNASIFRNTKALLLDNLKQLWSKTKPLAGIKILHNIPLTYETLVKLESLVAAGADLTVTQVKFVSTPPTTDIVDLLSQLGITYTPQHEDIEGEFDIALDCCAEVMQMPKVTITKGLVELTQSGGEVFKKTKTAFPVINVDDSNLKKLEGMYGTGESFVRAFKERTNRDIKNETFMVFGFGKVGQGIVKYLLKETPHITVVERSEKLLEHARKMGINALHVSQAADIRNSAQKASCLVTATGQHHVLSQWLSSDLCPQALIANMGVADEIGPNFTNEKILCNRTAINFSLKHPTLLHFIDPIFYAHNLGAQLLLENQLSPGYHPFPSYIDDLVIKLWNAYYPIDISDIYLEH</sequence>
<gene>
    <name evidence="6" type="primary">ahcY_1</name>
    <name evidence="6" type="ORF">BN59_00704</name>
</gene>
<keyword evidence="3" id="KW-0554">One-carbon metabolism</keyword>
<dbReference type="Gene3D" id="3.40.50.1480">
    <property type="entry name" value="Adenosylhomocysteinase-like"/>
    <property type="match status" value="2"/>
</dbReference>
<dbReference type="SUPFAM" id="SSF52283">
    <property type="entry name" value="Formate/glycerate dehydrogenase catalytic domain-like"/>
    <property type="match status" value="1"/>
</dbReference>
<dbReference type="SMART" id="SM00996">
    <property type="entry name" value="AdoHcyase"/>
    <property type="match status" value="1"/>
</dbReference>
<proteinExistence type="inferred from homology"/>
<evidence type="ECO:0000256" key="2">
    <source>
        <dbReference type="ARBA" id="ARBA00007122"/>
    </source>
</evidence>
<dbReference type="InterPro" id="IPR015878">
    <property type="entry name" value="Ado_hCys_hydrolase_NAD-bd"/>
</dbReference>
<feature type="domain" description="S-adenosyl-L-homocysteine hydrolase NAD binding" evidence="5">
    <location>
        <begin position="161"/>
        <end position="324"/>
    </location>
</feature>
<accession>A0A078KPZ9</accession>
<dbReference type="SUPFAM" id="SSF51735">
    <property type="entry name" value="NAD(P)-binding Rossmann-fold domains"/>
    <property type="match status" value="1"/>
</dbReference>
<dbReference type="InterPro" id="IPR042172">
    <property type="entry name" value="Adenosylhomocyst_ase-like_sf"/>
</dbReference>
<reference evidence="6 7" key="1">
    <citation type="submission" date="2014-06" db="EMBL/GenBank/DDBJ databases">
        <authorList>
            <person name="Urmite Genomes Urmite Genomes"/>
        </authorList>
    </citation>
    <scope>NUCLEOTIDE SEQUENCE [LARGE SCALE GENOMIC DNA]</scope>
</reference>
<dbReference type="PANTHER" id="PTHR23420">
    <property type="entry name" value="ADENOSYLHOMOCYSTEINASE"/>
    <property type="match status" value="1"/>
</dbReference>
<name>A0A078KPZ9_9GAMM</name>
<dbReference type="Pfam" id="PF02254">
    <property type="entry name" value="TrkA_N"/>
    <property type="match status" value="1"/>
</dbReference>
<keyword evidence="4" id="KW-0520">NAD</keyword>
<dbReference type="InterPro" id="IPR000043">
    <property type="entry name" value="Adenosylhomocysteinase-like"/>
</dbReference>
<dbReference type="AlphaFoldDB" id="A0A078KPZ9"/>
<dbReference type="GO" id="GO:0033353">
    <property type="term" value="P:S-adenosylmethionine cycle"/>
    <property type="evidence" value="ECO:0007669"/>
    <property type="project" value="TreeGrafter"/>
</dbReference>
<dbReference type="Proteomes" id="UP000044071">
    <property type="component" value="Unassembled WGS sequence"/>
</dbReference>
<dbReference type="GO" id="GO:0006730">
    <property type="term" value="P:one-carbon metabolic process"/>
    <property type="evidence" value="ECO:0007669"/>
    <property type="project" value="UniProtKB-KW"/>
</dbReference>
<dbReference type="STRING" id="1034943.BN59_00704"/>
<dbReference type="RefSeq" id="WP_043872965.1">
    <property type="nucleotide sequence ID" value="NZ_CCVW01000001.1"/>
</dbReference>
<dbReference type="eggNOG" id="COG0499">
    <property type="taxonomic scope" value="Bacteria"/>
</dbReference>
<dbReference type="EMBL" id="CCSB01000001">
    <property type="protein sequence ID" value="CDZ76435.1"/>
    <property type="molecule type" value="Genomic_DNA"/>
</dbReference>
<dbReference type="InterPro" id="IPR036291">
    <property type="entry name" value="NAD(P)-bd_dom_sf"/>
</dbReference>
<dbReference type="PANTHER" id="PTHR23420:SF0">
    <property type="entry name" value="ADENOSYLHOMOCYSTEINASE"/>
    <property type="match status" value="1"/>
</dbReference>
<protein>
    <submittedName>
        <fullName evidence="6">Adenosylhomocysteinase</fullName>
    </submittedName>
</protein>
<evidence type="ECO:0000313" key="6">
    <source>
        <dbReference type="EMBL" id="CDZ76435.1"/>
    </source>
</evidence>